<dbReference type="Proteomes" id="UP000632849">
    <property type="component" value="Unassembled WGS sequence"/>
</dbReference>
<evidence type="ECO:0000313" key="3">
    <source>
        <dbReference type="Proteomes" id="UP000632849"/>
    </source>
</evidence>
<feature type="compositionally biased region" description="Basic and acidic residues" evidence="1">
    <location>
        <begin position="128"/>
        <end position="138"/>
    </location>
</feature>
<comment type="caution">
    <text evidence="2">The sequence shown here is derived from an EMBL/GenBank/DDBJ whole genome shotgun (WGS) entry which is preliminary data.</text>
</comment>
<organism evidence="2 3">
    <name type="scientific">Streptomyces filamentosus</name>
    <name type="common">Streptomyces roseosporus</name>
    <dbReference type="NCBI Taxonomy" id="67294"/>
    <lineage>
        <taxon>Bacteria</taxon>
        <taxon>Bacillati</taxon>
        <taxon>Actinomycetota</taxon>
        <taxon>Actinomycetes</taxon>
        <taxon>Kitasatosporales</taxon>
        <taxon>Streptomycetaceae</taxon>
        <taxon>Streptomyces</taxon>
    </lineage>
</organism>
<dbReference type="AlphaFoldDB" id="A0A919BQ97"/>
<reference evidence="2" key="1">
    <citation type="journal article" date="2014" name="Int. J. Syst. Evol. Microbiol.">
        <title>Complete genome sequence of Corynebacterium casei LMG S-19264T (=DSM 44701T), isolated from a smear-ripened cheese.</title>
        <authorList>
            <consortium name="US DOE Joint Genome Institute (JGI-PGF)"/>
            <person name="Walter F."/>
            <person name="Albersmeier A."/>
            <person name="Kalinowski J."/>
            <person name="Ruckert C."/>
        </authorList>
    </citation>
    <scope>NUCLEOTIDE SEQUENCE</scope>
    <source>
        <strain evidence="2">JCM 4122</strain>
    </source>
</reference>
<name>A0A919BQ97_STRFL</name>
<reference evidence="2" key="2">
    <citation type="submission" date="2020-09" db="EMBL/GenBank/DDBJ databases">
        <authorList>
            <person name="Sun Q."/>
            <person name="Ohkuma M."/>
        </authorList>
    </citation>
    <scope>NUCLEOTIDE SEQUENCE</scope>
    <source>
        <strain evidence="2">JCM 4122</strain>
    </source>
</reference>
<feature type="region of interest" description="Disordered" evidence="1">
    <location>
        <begin position="128"/>
        <end position="149"/>
    </location>
</feature>
<accession>A0A919BQ97</accession>
<proteinExistence type="predicted"/>
<dbReference type="EMBL" id="BNBE01000002">
    <property type="protein sequence ID" value="GHG04880.1"/>
    <property type="molecule type" value="Genomic_DNA"/>
</dbReference>
<feature type="compositionally biased region" description="Polar residues" evidence="1">
    <location>
        <begin position="140"/>
        <end position="149"/>
    </location>
</feature>
<dbReference type="RefSeq" id="WP_190042396.1">
    <property type="nucleotide sequence ID" value="NZ_BNBE01000002.1"/>
</dbReference>
<gene>
    <name evidence="2" type="ORF">GCM10017667_39360</name>
</gene>
<sequence>MKKNLTVLALCGTALLTACGQEQQPPVTVAEVPGVEAAAGWTQVVREGWPEAVPREGLAKGLTLPIERYLVSYADEITFLEGRGNAEIKCMRALGFPSWRTEKLGANPPSSGSSSNMERRYGITIRSEAEKTGYHDPSESAGSTSSLAGQETPQAIAALKGKQNGKAVQALEGKPIPEGGCIGESRRQVPSPDITLAEELSGQSFTASQETPEVKAAMAAWSACMKERGYQVATVWDAANLTDPASSSSAGDVEKKTALAEVDCKQQTDLVAIWFKAEQKIQETLVAKHQDALGKARANTVAGLTAARQVTAATR</sequence>
<protein>
    <recommendedName>
        <fullName evidence="4">Lipoprotein</fullName>
    </recommendedName>
</protein>
<evidence type="ECO:0008006" key="4">
    <source>
        <dbReference type="Google" id="ProtNLM"/>
    </source>
</evidence>
<dbReference type="PROSITE" id="PS51257">
    <property type="entry name" value="PROKAR_LIPOPROTEIN"/>
    <property type="match status" value="1"/>
</dbReference>
<evidence type="ECO:0000256" key="1">
    <source>
        <dbReference type="SAM" id="MobiDB-lite"/>
    </source>
</evidence>
<evidence type="ECO:0000313" key="2">
    <source>
        <dbReference type="EMBL" id="GHG04880.1"/>
    </source>
</evidence>
<keyword evidence="3" id="KW-1185">Reference proteome</keyword>